<dbReference type="AlphaFoldDB" id="A0A6J4LZ95"/>
<gene>
    <name evidence="1" type="ORF">AVDCRST_MAG84-2561</name>
</gene>
<sequence length="86" mass="8725">MAAPIISDLLILAVTRSTHKCSAGVSVVLPENICGFGPDVRCAQVKGSPATGTVPAVQVGAGHAVSALSLHFLRFCKRVGASGPKE</sequence>
<protein>
    <submittedName>
        <fullName evidence="1">Uncharacterized protein</fullName>
    </submittedName>
</protein>
<dbReference type="EMBL" id="CADCTZ010000455">
    <property type="protein sequence ID" value="CAA9344756.1"/>
    <property type="molecule type" value="Genomic_DNA"/>
</dbReference>
<evidence type="ECO:0000313" key="1">
    <source>
        <dbReference type="EMBL" id="CAA9344756.1"/>
    </source>
</evidence>
<organism evidence="1">
    <name type="scientific">uncultured Microcoleus sp</name>
    <dbReference type="NCBI Taxonomy" id="259945"/>
    <lineage>
        <taxon>Bacteria</taxon>
        <taxon>Bacillati</taxon>
        <taxon>Cyanobacteriota</taxon>
        <taxon>Cyanophyceae</taxon>
        <taxon>Oscillatoriophycideae</taxon>
        <taxon>Oscillatoriales</taxon>
        <taxon>Microcoleaceae</taxon>
        <taxon>Microcoleus</taxon>
        <taxon>environmental samples</taxon>
    </lineage>
</organism>
<name>A0A6J4LZ95_9CYAN</name>
<reference evidence="1" key="1">
    <citation type="submission" date="2020-02" db="EMBL/GenBank/DDBJ databases">
        <authorList>
            <person name="Meier V. D."/>
        </authorList>
    </citation>
    <scope>NUCLEOTIDE SEQUENCE</scope>
    <source>
        <strain evidence="1">AVDCRST_MAG84</strain>
    </source>
</reference>
<accession>A0A6J4LZ95</accession>
<proteinExistence type="predicted"/>